<dbReference type="Proteomes" id="UP001183390">
    <property type="component" value="Unassembled WGS sequence"/>
</dbReference>
<name>A0ABU2MFQ2_9ACTN</name>
<proteinExistence type="inferred from homology"/>
<keyword evidence="2 4" id="KW-0560">Oxidoreductase</keyword>
<dbReference type="RefSeq" id="WP_311514017.1">
    <property type="nucleotide sequence ID" value="NZ_JAVREP010000024.1"/>
</dbReference>
<dbReference type="InterPro" id="IPR050424">
    <property type="entry name" value="Gfo-Idh-MocA_inositol_DH"/>
</dbReference>
<reference evidence="8" key="1">
    <citation type="submission" date="2023-07" db="EMBL/GenBank/DDBJ databases">
        <title>30 novel species of actinomycetes from the DSMZ collection.</title>
        <authorList>
            <person name="Nouioui I."/>
        </authorList>
    </citation>
    <scope>NUCLEOTIDE SEQUENCE [LARGE SCALE GENOMIC DNA]</scope>
    <source>
        <strain evidence="8">DSM 44743</strain>
    </source>
</reference>
<dbReference type="InterPro" id="IPR023794">
    <property type="entry name" value="MI/DCI_dehydrogenase"/>
</dbReference>
<sequence length="335" mass="35921">MTVKVGVIGTGWIGAEHIRRITTSIGGAEVVAATDIDADRAARAVEGTGARVLADGTEVIAADDVDAVVVTSWGPAHAESVLAAIAEGKPVFCEKPLATTAEDAQRILDAEQRHGSRLVQVGFMRRFDAGYVQMKEVVSSGGIGAPLMAHCVHRNPTVPETYHSEMAAQDTAVHEIDVMRWLLDDEISAVQVITPRPTGNRFEHLRDPQFMLFEMAGGARVDLEVFVNCRYGYEIGCEVVGEEGTVRLPEIPGVVVRNSGHRSTPVPQDWTTRFAAAFDAEFEAWVREVAAGTPTTGPNAWDGYAATVVTDAAVRSLHSGGVVETGIKDRPAFYA</sequence>
<keyword evidence="8" id="KW-1185">Reference proteome</keyword>
<accession>A0ABU2MFQ2</accession>
<dbReference type="HAMAP" id="MF_01671">
    <property type="entry name" value="IolG"/>
    <property type="match status" value="1"/>
</dbReference>
<dbReference type="PANTHER" id="PTHR43593">
    <property type="match status" value="1"/>
</dbReference>
<gene>
    <name evidence="4" type="primary">iolG</name>
    <name evidence="7" type="ORF">RM479_24225</name>
</gene>
<comment type="subunit">
    <text evidence="4">Homotetramer.</text>
</comment>
<dbReference type="SUPFAM" id="SSF51735">
    <property type="entry name" value="NAD(P)-binding Rossmann-fold domains"/>
    <property type="match status" value="1"/>
</dbReference>
<evidence type="ECO:0000259" key="5">
    <source>
        <dbReference type="Pfam" id="PF01408"/>
    </source>
</evidence>
<evidence type="ECO:0000256" key="4">
    <source>
        <dbReference type="HAMAP-Rule" id="MF_01671"/>
    </source>
</evidence>
<evidence type="ECO:0000256" key="3">
    <source>
        <dbReference type="ARBA" id="ARBA00023027"/>
    </source>
</evidence>
<dbReference type="EMBL" id="JAVREP010000024">
    <property type="protein sequence ID" value="MDT0331529.1"/>
    <property type="molecule type" value="Genomic_DNA"/>
</dbReference>
<comment type="function">
    <text evidence="4">Involved in the oxidation of myo-inositol (MI) to 2-keto-myo-inositol (2KMI or 2-inosose).</text>
</comment>
<evidence type="ECO:0000313" key="7">
    <source>
        <dbReference type="EMBL" id="MDT0331529.1"/>
    </source>
</evidence>
<evidence type="ECO:0000256" key="1">
    <source>
        <dbReference type="ARBA" id="ARBA00010928"/>
    </source>
</evidence>
<keyword evidence="3 4" id="KW-0520">NAD</keyword>
<dbReference type="InterPro" id="IPR000683">
    <property type="entry name" value="Gfo/Idh/MocA-like_OxRdtase_N"/>
</dbReference>
<feature type="domain" description="Gfo/Idh/MocA-like oxidoreductase N-terminal" evidence="5">
    <location>
        <begin position="3"/>
        <end position="123"/>
    </location>
</feature>
<evidence type="ECO:0000259" key="6">
    <source>
        <dbReference type="Pfam" id="PF02894"/>
    </source>
</evidence>
<dbReference type="PANTHER" id="PTHR43593:SF1">
    <property type="entry name" value="INOSITOL 2-DEHYDROGENASE"/>
    <property type="match status" value="1"/>
</dbReference>
<dbReference type="Gene3D" id="3.40.50.720">
    <property type="entry name" value="NAD(P)-binding Rossmann-like Domain"/>
    <property type="match status" value="1"/>
</dbReference>
<organism evidence="7 8">
    <name type="scientific">Nocardiopsis lambiniae</name>
    <dbReference type="NCBI Taxonomy" id="3075539"/>
    <lineage>
        <taxon>Bacteria</taxon>
        <taxon>Bacillati</taxon>
        <taxon>Actinomycetota</taxon>
        <taxon>Actinomycetes</taxon>
        <taxon>Streptosporangiales</taxon>
        <taxon>Nocardiopsidaceae</taxon>
        <taxon>Nocardiopsis</taxon>
    </lineage>
</organism>
<dbReference type="Pfam" id="PF01408">
    <property type="entry name" value="GFO_IDH_MocA"/>
    <property type="match status" value="1"/>
</dbReference>
<dbReference type="SUPFAM" id="SSF55347">
    <property type="entry name" value="Glyceraldehyde-3-phosphate dehydrogenase-like, C-terminal domain"/>
    <property type="match status" value="1"/>
</dbReference>
<evidence type="ECO:0000313" key="8">
    <source>
        <dbReference type="Proteomes" id="UP001183390"/>
    </source>
</evidence>
<protein>
    <recommendedName>
        <fullName evidence="4">Inositol 2-dehydrogenase</fullName>
        <ecNumber evidence="4">1.1.1.18</ecNumber>
    </recommendedName>
    <alternativeName>
        <fullName evidence="4">Myo-inositol 2-dehydrogenase</fullName>
        <shortName evidence="4">MI 2-dehydrogenase</shortName>
    </alternativeName>
</protein>
<dbReference type="Pfam" id="PF02894">
    <property type="entry name" value="GFO_IDH_MocA_C"/>
    <property type="match status" value="1"/>
</dbReference>
<dbReference type="Gene3D" id="3.30.360.10">
    <property type="entry name" value="Dihydrodipicolinate Reductase, domain 2"/>
    <property type="match status" value="1"/>
</dbReference>
<dbReference type="InterPro" id="IPR004104">
    <property type="entry name" value="Gfo/Idh/MocA-like_OxRdtase_C"/>
</dbReference>
<evidence type="ECO:0000256" key="2">
    <source>
        <dbReference type="ARBA" id="ARBA00023002"/>
    </source>
</evidence>
<feature type="domain" description="Gfo/Idh/MocA-like oxidoreductase C-terminal" evidence="6">
    <location>
        <begin position="135"/>
        <end position="324"/>
    </location>
</feature>
<comment type="similarity">
    <text evidence="1 4">Belongs to the Gfo/Idh/MocA family.</text>
</comment>
<dbReference type="EC" id="1.1.1.18" evidence="4"/>
<dbReference type="InterPro" id="IPR036291">
    <property type="entry name" value="NAD(P)-bd_dom_sf"/>
</dbReference>
<comment type="caution">
    <text evidence="7">The sequence shown here is derived from an EMBL/GenBank/DDBJ whole genome shotgun (WGS) entry which is preliminary data.</text>
</comment>
<comment type="catalytic activity">
    <reaction evidence="4">
        <text>myo-inositol + NAD(+) = scyllo-inosose + NADH + H(+)</text>
        <dbReference type="Rhea" id="RHEA:16949"/>
        <dbReference type="ChEBI" id="CHEBI:15378"/>
        <dbReference type="ChEBI" id="CHEBI:17268"/>
        <dbReference type="ChEBI" id="CHEBI:17811"/>
        <dbReference type="ChEBI" id="CHEBI:57540"/>
        <dbReference type="ChEBI" id="CHEBI:57945"/>
        <dbReference type="EC" id="1.1.1.18"/>
    </reaction>
</comment>